<name>A0A9X2L716_9PROT</name>
<dbReference type="PROSITE" id="PS00061">
    <property type="entry name" value="ADH_SHORT"/>
    <property type="match status" value="1"/>
</dbReference>
<dbReference type="GO" id="GO:0030497">
    <property type="term" value="P:fatty acid elongation"/>
    <property type="evidence" value="ECO:0007669"/>
    <property type="project" value="TreeGrafter"/>
</dbReference>
<dbReference type="Proteomes" id="UP001142610">
    <property type="component" value="Unassembled WGS sequence"/>
</dbReference>
<dbReference type="AlphaFoldDB" id="A0A9X2L716"/>
<dbReference type="InterPro" id="IPR002347">
    <property type="entry name" value="SDR_fam"/>
</dbReference>
<sequence>MLGTIIVTGAAGVLGRAVCAKVEEAGGRALGVDLAPEVPSGVGGVDLTDEAAVTEAFGKLAASGPIQGLANIAGGFVWEKVEGGSAESFDRLYRMNLRTAVLASRAVLPHLSQGGAIVNVGAAAAAAPGEGMAPYAASKAGVSALTESLAEELRVRRIRVNAVLPTILDTPTNRGDMPDADFAAWVDPEDAAEAVVFLLSEQARAVTGASLKLSLGRG</sequence>
<dbReference type="SUPFAM" id="SSF51735">
    <property type="entry name" value="NAD(P)-binding Rossmann-fold domains"/>
    <property type="match status" value="1"/>
</dbReference>
<gene>
    <name evidence="2" type="ORF">NOG11_02325</name>
</gene>
<reference evidence="2" key="1">
    <citation type="submission" date="2022-07" db="EMBL/GenBank/DDBJ databases">
        <title>Parvularcula maris sp. nov., an algicidal bacterium isolated from seawater.</title>
        <authorList>
            <person name="Li F."/>
        </authorList>
    </citation>
    <scope>NUCLEOTIDE SEQUENCE</scope>
    <source>
        <strain evidence="2">BGMRC 0090</strain>
    </source>
</reference>
<comment type="similarity">
    <text evidence="1">Belongs to the short-chain dehydrogenases/reductases (SDR) family.</text>
</comment>
<dbReference type="PRINTS" id="PR00080">
    <property type="entry name" value="SDRFAMILY"/>
</dbReference>
<organism evidence="2 3">
    <name type="scientific">Parvularcula maris</name>
    <dbReference type="NCBI Taxonomy" id="2965077"/>
    <lineage>
        <taxon>Bacteria</taxon>
        <taxon>Pseudomonadati</taxon>
        <taxon>Pseudomonadota</taxon>
        <taxon>Alphaproteobacteria</taxon>
        <taxon>Parvularculales</taxon>
        <taxon>Parvularculaceae</taxon>
        <taxon>Parvularcula</taxon>
    </lineage>
</organism>
<dbReference type="InterPro" id="IPR036291">
    <property type="entry name" value="NAD(P)-bd_dom_sf"/>
</dbReference>
<comment type="caution">
    <text evidence="2">The sequence shown here is derived from an EMBL/GenBank/DDBJ whole genome shotgun (WGS) entry which is preliminary data.</text>
</comment>
<protein>
    <submittedName>
        <fullName evidence="2">SDR family oxidoreductase</fullName>
    </submittedName>
</protein>
<dbReference type="PRINTS" id="PR00081">
    <property type="entry name" value="GDHRDH"/>
</dbReference>
<evidence type="ECO:0000313" key="2">
    <source>
        <dbReference type="EMBL" id="MCQ8184212.1"/>
    </source>
</evidence>
<dbReference type="GO" id="GO:0016616">
    <property type="term" value="F:oxidoreductase activity, acting on the CH-OH group of donors, NAD or NADP as acceptor"/>
    <property type="evidence" value="ECO:0007669"/>
    <property type="project" value="TreeGrafter"/>
</dbReference>
<keyword evidence="3" id="KW-1185">Reference proteome</keyword>
<dbReference type="Gene3D" id="3.40.50.720">
    <property type="entry name" value="NAD(P)-binding Rossmann-like Domain"/>
    <property type="match status" value="1"/>
</dbReference>
<dbReference type="EMBL" id="JANIBC010000001">
    <property type="protein sequence ID" value="MCQ8184212.1"/>
    <property type="molecule type" value="Genomic_DNA"/>
</dbReference>
<accession>A0A9X2L716</accession>
<dbReference type="PANTHER" id="PTHR42760:SF135">
    <property type="entry name" value="BLL7886 PROTEIN"/>
    <property type="match status" value="1"/>
</dbReference>
<evidence type="ECO:0000313" key="3">
    <source>
        <dbReference type="Proteomes" id="UP001142610"/>
    </source>
</evidence>
<dbReference type="PANTHER" id="PTHR42760">
    <property type="entry name" value="SHORT-CHAIN DEHYDROGENASES/REDUCTASES FAMILY MEMBER"/>
    <property type="match status" value="1"/>
</dbReference>
<evidence type="ECO:0000256" key="1">
    <source>
        <dbReference type="ARBA" id="ARBA00006484"/>
    </source>
</evidence>
<proteinExistence type="inferred from homology"/>
<dbReference type="Pfam" id="PF13561">
    <property type="entry name" value="adh_short_C2"/>
    <property type="match status" value="1"/>
</dbReference>
<dbReference type="InterPro" id="IPR020904">
    <property type="entry name" value="Sc_DH/Rdtase_CS"/>
</dbReference>
<dbReference type="RefSeq" id="WP_256618017.1">
    <property type="nucleotide sequence ID" value="NZ_JANIBC010000001.1"/>
</dbReference>